<dbReference type="EMBL" id="LR536450">
    <property type="protein sequence ID" value="VFU09667.1"/>
    <property type="molecule type" value="Genomic_DNA"/>
</dbReference>
<name>A0A4U8Z2U2_METTU</name>
<protein>
    <submittedName>
        <fullName evidence="1">Uncharacterized protein</fullName>
    </submittedName>
</protein>
<organism evidence="1 2">
    <name type="scientific">Methylocella tundrae</name>
    <dbReference type="NCBI Taxonomy" id="227605"/>
    <lineage>
        <taxon>Bacteria</taxon>
        <taxon>Pseudomonadati</taxon>
        <taxon>Pseudomonadota</taxon>
        <taxon>Alphaproteobacteria</taxon>
        <taxon>Hyphomicrobiales</taxon>
        <taxon>Beijerinckiaceae</taxon>
        <taxon>Methylocella</taxon>
    </lineage>
</organism>
<evidence type="ECO:0000313" key="2">
    <source>
        <dbReference type="Proteomes" id="UP000294360"/>
    </source>
</evidence>
<accession>A0A4U8Z2U2</accession>
<dbReference type="KEGG" id="mtun:MTUNDRAET4_2780"/>
<dbReference type="AlphaFoldDB" id="A0A4U8Z2U2"/>
<proteinExistence type="predicted"/>
<dbReference type="Proteomes" id="UP000294360">
    <property type="component" value="Chromosome"/>
</dbReference>
<sequence length="59" mass="6666">MDWLPPARYPPHPFTSPINAVAAPVLCPLRATFSFDFCYESKSWMTPIGLSISVRPKTR</sequence>
<evidence type="ECO:0000313" key="1">
    <source>
        <dbReference type="EMBL" id="VFU09667.1"/>
    </source>
</evidence>
<reference evidence="1 2" key="1">
    <citation type="submission" date="2019-03" db="EMBL/GenBank/DDBJ databases">
        <authorList>
            <person name="Kox A.R. M."/>
        </authorList>
    </citation>
    <scope>NUCLEOTIDE SEQUENCE [LARGE SCALE GENOMIC DNA]</scope>
    <source>
        <strain evidence="1">MTUNDRAET4 annotated genome</strain>
    </source>
</reference>
<gene>
    <name evidence="1" type="ORF">MTUNDRAET4_2780</name>
</gene>